<feature type="compositionally biased region" description="Basic residues" evidence="1">
    <location>
        <begin position="40"/>
        <end position="49"/>
    </location>
</feature>
<dbReference type="EMBL" id="SMBJ01000004">
    <property type="protein sequence ID" value="TCU26427.1"/>
    <property type="molecule type" value="Genomic_DNA"/>
</dbReference>
<reference evidence="4 5" key="1">
    <citation type="submission" date="2019-03" db="EMBL/GenBank/DDBJ databases">
        <title>Genomic Encyclopedia of Type Strains, Phase IV (KMG-V): Genome sequencing to study the core and pangenomes of soil and plant-associated prokaryotes.</title>
        <authorList>
            <person name="Whitman W."/>
        </authorList>
    </citation>
    <scope>NUCLEOTIDE SEQUENCE [LARGE SCALE GENOMIC DNA]</scope>
    <source>
        <strain evidence="2 5">Gr42</strain>
        <strain evidence="3 4">IE4868</strain>
    </source>
</reference>
<dbReference type="Proteomes" id="UP000295507">
    <property type="component" value="Unassembled WGS sequence"/>
</dbReference>
<name>A0A4R3RC09_9HYPH</name>
<keyword evidence="5" id="KW-1185">Reference proteome</keyword>
<feature type="region of interest" description="Disordered" evidence="1">
    <location>
        <begin position="34"/>
        <end position="67"/>
    </location>
</feature>
<organism evidence="3 4">
    <name type="scientific">Rhizobium azibense</name>
    <dbReference type="NCBI Taxonomy" id="1136135"/>
    <lineage>
        <taxon>Bacteria</taxon>
        <taxon>Pseudomonadati</taxon>
        <taxon>Pseudomonadota</taxon>
        <taxon>Alphaproteobacteria</taxon>
        <taxon>Hyphomicrobiales</taxon>
        <taxon>Rhizobiaceae</taxon>
        <taxon>Rhizobium/Agrobacterium group</taxon>
        <taxon>Rhizobium</taxon>
    </lineage>
</organism>
<proteinExistence type="predicted"/>
<dbReference type="AlphaFoldDB" id="A0A4R3RC09"/>
<evidence type="ECO:0000313" key="5">
    <source>
        <dbReference type="Proteomes" id="UP000295547"/>
    </source>
</evidence>
<dbReference type="Proteomes" id="UP000295547">
    <property type="component" value="Unassembled WGS sequence"/>
</dbReference>
<dbReference type="EMBL" id="SMBK01000024">
    <property type="protein sequence ID" value="TCU31827.1"/>
    <property type="molecule type" value="Genomic_DNA"/>
</dbReference>
<accession>A0A4R3RC09</accession>
<evidence type="ECO:0000313" key="3">
    <source>
        <dbReference type="EMBL" id="TCU31827.1"/>
    </source>
</evidence>
<evidence type="ECO:0000313" key="2">
    <source>
        <dbReference type="EMBL" id="TCU26427.1"/>
    </source>
</evidence>
<comment type="caution">
    <text evidence="3">The sequence shown here is derived from an EMBL/GenBank/DDBJ whole genome shotgun (WGS) entry which is preliminary data.</text>
</comment>
<protein>
    <submittedName>
        <fullName evidence="3">Uncharacterized protein</fullName>
    </submittedName>
</protein>
<evidence type="ECO:0000256" key="1">
    <source>
        <dbReference type="SAM" id="MobiDB-lite"/>
    </source>
</evidence>
<sequence>MSSMDDKLENAAKGRKAVIEEQAKLRRERAAEKLRENLARRKQQTRARRSGQADETSGLPAAKMDES</sequence>
<evidence type="ECO:0000313" key="4">
    <source>
        <dbReference type="Proteomes" id="UP000295507"/>
    </source>
</evidence>
<gene>
    <name evidence="3" type="ORF">EV129_12461</name>
    <name evidence="2" type="ORF">EV130_10434</name>
</gene>
<feature type="region of interest" description="Disordered" evidence="1">
    <location>
        <begin position="1"/>
        <end position="21"/>
    </location>
</feature>